<protein>
    <submittedName>
        <fullName evidence="1">Uncharacterized protein</fullName>
    </submittedName>
</protein>
<dbReference type="HOGENOM" id="CLU_1946592_0_0_5"/>
<dbReference type="KEGG" id="oat:OAN307_c21860"/>
<evidence type="ECO:0000313" key="1">
    <source>
        <dbReference type="EMBL" id="AGI67817.1"/>
    </source>
</evidence>
<proteinExistence type="predicted"/>
<dbReference type="OrthoDB" id="7856447at2"/>
<dbReference type="AlphaFoldDB" id="M9R6G5"/>
<name>M9R6G5_9RHOB</name>
<evidence type="ECO:0000313" key="2">
    <source>
        <dbReference type="Proteomes" id="UP000005307"/>
    </source>
</evidence>
<accession>M9R6G5</accession>
<sequence length="129" mass="14652">MQDKTIYNALLALYHTKSARDFVAESVVRWGIVAPERMHDRPLSHGKCKRIVLALPPCTTSAIAREILRELPDITRRSAIHRTYMALLRLESKGVVVGALGRMVVCEGWLWTVASQPTSDMNTLKYRLY</sequence>
<reference evidence="1 2" key="1">
    <citation type="journal article" date="2013" name="PLoS ONE">
        <title>Poles Apart: Arctic and Antarctic Octadecabacter strains Share High Genome Plasticity and a New Type of Xanthorhodopsin.</title>
        <authorList>
            <person name="Vollmers J."/>
            <person name="Voget S."/>
            <person name="Dietrich S."/>
            <person name="Gollnow K."/>
            <person name="Smits M."/>
            <person name="Meyer K."/>
            <person name="Brinkhoff T."/>
            <person name="Simon M."/>
            <person name="Daniel R."/>
        </authorList>
    </citation>
    <scope>NUCLEOTIDE SEQUENCE [LARGE SCALE GENOMIC DNA]</scope>
    <source>
        <strain evidence="1 2">307</strain>
    </source>
</reference>
<keyword evidence="2" id="KW-1185">Reference proteome</keyword>
<gene>
    <name evidence="1" type="ORF">OAN307_c21860</name>
</gene>
<dbReference type="EMBL" id="CP003740">
    <property type="protein sequence ID" value="AGI67817.1"/>
    <property type="molecule type" value="Genomic_DNA"/>
</dbReference>
<dbReference type="RefSeq" id="WP_015499839.1">
    <property type="nucleotide sequence ID" value="NC_020911.1"/>
</dbReference>
<organism evidence="1 2">
    <name type="scientific">Octadecabacter antarcticus 307</name>
    <dbReference type="NCBI Taxonomy" id="391626"/>
    <lineage>
        <taxon>Bacteria</taxon>
        <taxon>Pseudomonadati</taxon>
        <taxon>Pseudomonadota</taxon>
        <taxon>Alphaproteobacteria</taxon>
        <taxon>Rhodobacterales</taxon>
        <taxon>Roseobacteraceae</taxon>
        <taxon>Octadecabacter</taxon>
    </lineage>
</organism>
<dbReference type="Proteomes" id="UP000005307">
    <property type="component" value="Chromosome"/>
</dbReference>